<keyword evidence="3" id="KW-1185">Reference proteome</keyword>
<dbReference type="Gene3D" id="6.10.250.3180">
    <property type="match status" value="1"/>
</dbReference>
<organism evidence="2 3">
    <name type="scientific">Edaphochlamys debaryana</name>
    <dbReference type="NCBI Taxonomy" id="47281"/>
    <lineage>
        <taxon>Eukaryota</taxon>
        <taxon>Viridiplantae</taxon>
        <taxon>Chlorophyta</taxon>
        <taxon>core chlorophytes</taxon>
        <taxon>Chlorophyceae</taxon>
        <taxon>CS clade</taxon>
        <taxon>Chlamydomonadales</taxon>
        <taxon>Chlamydomonadales incertae sedis</taxon>
        <taxon>Edaphochlamys</taxon>
    </lineage>
</organism>
<feature type="region of interest" description="Disordered" evidence="1">
    <location>
        <begin position="55"/>
        <end position="75"/>
    </location>
</feature>
<feature type="compositionally biased region" description="Pro residues" evidence="1">
    <location>
        <begin position="335"/>
        <end position="350"/>
    </location>
</feature>
<feature type="region of interest" description="Disordered" evidence="1">
    <location>
        <begin position="330"/>
        <end position="425"/>
    </location>
</feature>
<evidence type="ECO:0000256" key="1">
    <source>
        <dbReference type="SAM" id="MobiDB-lite"/>
    </source>
</evidence>
<proteinExistence type="predicted"/>
<sequence>MDPDSLRSILWHCNAEQLASIEDSTLEGSDRNLEWYTWHLWKRLVATELGMGSLEAEELQSEEPPDYSPPKGIEAAPGDYRALYQERKAELAERAAAAKERTAAAYQIAQAERESRTAKMIDKLAPAKRLRAPVRRLGGGSGGSRGGPPSASAALLASRPLGQVKLLKEIGLVPKRPAAPHAPIVTRTVSRPAGGVSSAATGHSSSLAGAALLQRTTGGVLGKIGAPPSAASRGGALHKEPELPKAAARAAAVAAAAAARATGSSGSAGSGASGSAGAMGFRSGSIGLGLRPTHSPASPASPASVASLAGAKRAAPGAAAAAAHAAKFARSSVPEPAPAPPPAPSRPSGPDPRVMYPRKPPPSASPGAGGAGKFAVPSARPAQRMGTVPVGGSPLTPAAGAGGGGAKQPGAGGKTGPGTFAEDDL</sequence>
<feature type="compositionally biased region" description="Low complexity" evidence="1">
    <location>
        <begin position="225"/>
        <end position="235"/>
    </location>
</feature>
<feature type="compositionally biased region" description="Acidic residues" evidence="1">
    <location>
        <begin position="55"/>
        <end position="65"/>
    </location>
</feature>
<comment type="caution">
    <text evidence="2">The sequence shown here is derived from an EMBL/GenBank/DDBJ whole genome shotgun (WGS) entry which is preliminary data.</text>
</comment>
<feature type="compositionally biased region" description="Gly residues" evidence="1">
    <location>
        <begin position="400"/>
        <end position="416"/>
    </location>
</feature>
<dbReference type="PANTHER" id="PTHR47543:SF2">
    <property type="entry name" value="RNA POLYMERASE II TRANSCRIPTION FACTOR SIII SUBUNIT A"/>
    <property type="match status" value="1"/>
</dbReference>
<evidence type="ECO:0000313" key="2">
    <source>
        <dbReference type="EMBL" id="KAG2492350.1"/>
    </source>
</evidence>
<dbReference type="GO" id="GO:0006368">
    <property type="term" value="P:transcription elongation by RNA polymerase II"/>
    <property type="evidence" value="ECO:0007669"/>
    <property type="project" value="InterPro"/>
</dbReference>
<accession>A0A835Y4H9</accession>
<dbReference type="PANTHER" id="PTHR47543">
    <property type="entry name" value="OS08G0169600 PROTEIN"/>
    <property type="match status" value="1"/>
</dbReference>
<dbReference type="Pfam" id="PF06881">
    <property type="entry name" value="Elongin_A"/>
    <property type="match status" value="1"/>
</dbReference>
<evidence type="ECO:0000313" key="3">
    <source>
        <dbReference type="Proteomes" id="UP000612055"/>
    </source>
</evidence>
<dbReference type="InterPro" id="IPR010684">
    <property type="entry name" value="RNA_pol_II_trans_fac_SIII_A"/>
</dbReference>
<dbReference type="Proteomes" id="UP000612055">
    <property type="component" value="Unassembled WGS sequence"/>
</dbReference>
<dbReference type="GO" id="GO:0070449">
    <property type="term" value="C:elongin complex"/>
    <property type="evidence" value="ECO:0007669"/>
    <property type="project" value="InterPro"/>
</dbReference>
<protein>
    <submittedName>
        <fullName evidence="2">Uncharacterized protein</fullName>
    </submittedName>
</protein>
<feature type="region of interest" description="Disordered" evidence="1">
    <location>
        <begin position="224"/>
        <end position="243"/>
    </location>
</feature>
<dbReference type="AlphaFoldDB" id="A0A835Y4H9"/>
<dbReference type="EMBL" id="JAEHOE010000045">
    <property type="protein sequence ID" value="KAG2492350.1"/>
    <property type="molecule type" value="Genomic_DNA"/>
</dbReference>
<gene>
    <name evidence="2" type="ORF">HYH03_009298</name>
</gene>
<reference evidence="2" key="1">
    <citation type="journal article" date="2020" name="bioRxiv">
        <title>Comparative genomics of Chlamydomonas.</title>
        <authorList>
            <person name="Craig R.J."/>
            <person name="Hasan A.R."/>
            <person name="Ness R.W."/>
            <person name="Keightley P.D."/>
        </authorList>
    </citation>
    <scope>NUCLEOTIDE SEQUENCE</scope>
    <source>
        <strain evidence="2">CCAP 11/70</strain>
    </source>
</reference>
<name>A0A835Y4H9_9CHLO</name>
<dbReference type="OrthoDB" id="540872at2759"/>